<dbReference type="PANTHER" id="PTHR12526:SF640">
    <property type="entry name" value="COLANIC ACID BIOSYNTHESIS GLYCOSYLTRANSFERASE WCAL-RELATED"/>
    <property type="match status" value="1"/>
</dbReference>
<evidence type="ECO:0000313" key="7">
    <source>
        <dbReference type="Proteomes" id="UP000323142"/>
    </source>
</evidence>
<comment type="caution">
    <text evidence="6">The sequence shown here is derived from an EMBL/GenBank/DDBJ whole genome shotgun (WGS) entry which is preliminary data.</text>
</comment>
<feature type="domain" description="Glycosyl transferase family 1" evidence="4">
    <location>
        <begin position="189"/>
        <end position="345"/>
    </location>
</feature>
<keyword evidence="2" id="KW-0328">Glycosyltransferase</keyword>
<evidence type="ECO:0000256" key="3">
    <source>
        <dbReference type="ARBA" id="ARBA00022679"/>
    </source>
</evidence>
<dbReference type="Gene3D" id="3.40.50.2000">
    <property type="entry name" value="Glycogen Phosphorylase B"/>
    <property type="match status" value="2"/>
</dbReference>
<dbReference type="OrthoDB" id="9790710at2"/>
<keyword evidence="7" id="KW-1185">Reference proteome</keyword>
<evidence type="ECO:0000256" key="2">
    <source>
        <dbReference type="ARBA" id="ARBA00022676"/>
    </source>
</evidence>
<dbReference type="PANTHER" id="PTHR12526">
    <property type="entry name" value="GLYCOSYLTRANSFERASE"/>
    <property type="match status" value="1"/>
</dbReference>
<evidence type="ECO:0000259" key="4">
    <source>
        <dbReference type="Pfam" id="PF00534"/>
    </source>
</evidence>
<accession>A0A5B2V7M2</accession>
<dbReference type="SUPFAM" id="SSF53756">
    <property type="entry name" value="UDP-Glycosyltransferase/glycogen phosphorylase"/>
    <property type="match status" value="1"/>
</dbReference>
<sequence length="386" mass="41451">MAAAPQNEQYDVLGIVIVSPGGEEGRGGMGTVTRLMAEGLRRDHPGLPVRVIDPRGHGSVAATPWRTARGLLELRAAAGAGANILHLQVSERLSFLRKGAFALAGRALGMTVVLHHHGSELIPFYRSASPGVQRWVRQVARTADLNLALGDLWADFLRAEVEVAPEKVAVLRNGVPDLAEGVTRPPRADAPFKILSVAELSERKGTTQLLEAVAAIARRGVPVEATLAGAGAIAQYAALAERLSISDRTTFTGWVDKDRVRQLLRDAHVLALPSEHEGLPMAIIEAMSLQVPVVATPVGAIPEVFTDGLDCLLVPPRDSDQLGHALERIFRDPAEARAIAARGRETYEANFKVEAFYANLWAFYQRALSSRRAPGASQAARVAPEI</sequence>
<gene>
    <name evidence="6" type="ORF">F0L46_22785</name>
</gene>
<dbReference type="EMBL" id="VUOA01000043">
    <property type="protein sequence ID" value="KAA2234778.1"/>
    <property type="molecule type" value="Genomic_DNA"/>
</dbReference>
<proteinExistence type="inferred from homology"/>
<reference evidence="6 7" key="2">
    <citation type="submission" date="2019-09" db="EMBL/GenBank/DDBJ databases">
        <authorList>
            <person name="Jin C."/>
        </authorList>
    </citation>
    <scope>NUCLEOTIDE SEQUENCE [LARGE SCALE GENOMIC DNA]</scope>
    <source>
        <strain evidence="6 7">BN140002</strain>
    </source>
</reference>
<dbReference type="Pfam" id="PF13439">
    <property type="entry name" value="Glyco_transf_4"/>
    <property type="match status" value="1"/>
</dbReference>
<dbReference type="CDD" id="cd03801">
    <property type="entry name" value="GT4_PimA-like"/>
    <property type="match status" value="1"/>
</dbReference>
<dbReference type="InterPro" id="IPR028098">
    <property type="entry name" value="Glyco_trans_4-like_N"/>
</dbReference>
<protein>
    <submittedName>
        <fullName evidence="6">Glycosyltransferase family 4 protein</fullName>
    </submittedName>
</protein>
<dbReference type="GO" id="GO:0016757">
    <property type="term" value="F:glycosyltransferase activity"/>
    <property type="evidence" value="ECO:0007669"/>
    <property type="project" value="UniProtKB-KW"/>
</dbReference>
<dbReference type="RefSeq" id="WP_149821913.1">
    <property type="nucleotide sequence ID" value="NZ_VUOA01000043.1"/>
</dbReference>
<dbReference type="AlphaFoldDB" id="A0A5B2V7M2"/>
<evidence type="ECO:0000259" key="5">
    <source>
        <dbReference type="Pfam" id="PF13439"/>
    </source>
</evidence>
<reference evidence="6 7" key="1">
    <citation type="submission" date="2019-09" db="EMBL/GenBank/DDBJ databases">
        <title>Salinarimonas rosea gen. nov., sp. nov., a new member of the a-2 subgroup of the Proteobacteria.</title>
        <authorList>
            <person name="Liu J."/>
        </authorList>
    </citation>
    <scope>NUCLEOTIDE SEQUENCE [LARGE SCALE GENOMIC DNA]</scope>
    <source>
        <strain evidence="6 7">BN140002</strain>
    </source>
</reference>
<evidence type="ECO:0000313" key="6">
    <source>
        <dbReference type="EMBL" id="KAA2234778.1"/>
    </source>
</evidence>
<evidence type="ECO:0000256" key="1">
    <source>
        <dbReference type="ARBA" id="ARBA00009481"/>
    </source>
</evidence>
<feature type="domain" description="Glycosyltransferase subfamily 4-like N-terminal" evidence="5">
    <location>
        <begin position="27"/>
        <end position="175"/>
    </location>
</feature>
<organism evidence="6 7">
    <name type="scientific">Salinarimonas soli</name>
    <dbReference type="NCBI Taxonomy" id="1638099"/>
    <lineage>
        <taxon>Bacteria</taxon>
        <taxon>Pseudomonadati</taxon>
        <taxon>Pseudomonadota</taxon>
        <taxon>Alphaproteobacteria</taxon>
        <taxon>Hyphomicrobiales</taxon>
        <taxon>Salinarimonadaceae</taxon>
        <taxon>Salinarimonas</taxon>
    </lineage>
</organism>
<dbReference type="InterPro" id="IPR001296">
    <property type="entry name" value="Glyco_trans_1"/>
</dbReference>
<name>A0A5B2V7M2_9HYPH</name>
<dbReference type="Pfam" id="PF00534">
    <property type="entry name" value="Glycos_transf_1"/>
    <property type="match status" value="1"/>
</dbReference>
<keyword evidence="3 6" id="KW-0808">Transferase</keyword>
<dbReference type="Proteomes" id="UP000323142">
    <property type="component" value="Unassembled WGS sequence"/>
</dbReference>
<comment type="similarity">
    <text evidence="1">Belongs to the glycosyltransferase group 1 family. Glycosyltransferase 4 subfamily.</text>
</comment>